<dbReference type="OrthoDB" id="2087128at2"/>
<name>A0A0L6JHE0_9FIRM</name>
<gene>
    <name evidence="1" type="ORF">Bccel_0149</name>
</gene>
<reference evidence="2" key="1">
    <citation type="submission" date="2015-07" db="EMBL/GenBank/DDBJ databases">
        <title>Near-Complete Genome Sequence of the Cellulolytic Bacterium Bacteroides (Pseudobacteroides) cellulosolvens ATCC 35603.</title>
        <authorList>
            <person name="Dassa B."/>
            <person name="Utturkar S.M."/>
            <person name="Klingeman D.M."/>
            <person name="Hurt R.A."/>
            <person name="Keller M."/>
            <person name="Xu J."/>
            <person name="Reddy Y.H.K."/>
            <person name="Borovok I."/>
            <person name="Grinberg I.R."/>
            <person name="Lamed R."/>
            <person name="Zhivin O."/>
            <person name="Bayer E.A."/>
            <person name="Brown S.D."/>
        </authorList>
    </citation>
    <scope>NUCLEOTIDE SEQUENCE [LARGE SCALE GENOMIC DNA]</scope>
    <source>
        <strain evidence="2">DSM 2933</strain>
    </source>
</reference>
<evidence type="ECO:0000313" key="2">
    <source>
        <dbReference type="Proteomes" id="UP000036923"/>
    </source>
</evidence>
<dbReference type="Proteomes" id="UP000036923">
    <property type="component" value="Unassembled WGS sequence"/>
</dbReference>
<dbReference type="AlphaFoldDB" id="A0A0L6JHE0"/>
<keyword evidence="2" id="KW-1185">Reference proteome</keyword>
<dbReference type="RefSeq" id="WP_050752950.1">
    <property type="nucleotide sequence ID" value="NZ_JQKC01000009.1"/>
</dbReference>
<sequence length="153" mass="16061">MIYPPFMRPCGNTYSNGTAGMQNFSTNGTEQMQGMVPAGTMSAGALPALPTGMGTGYTPGPVPAPTNQQVQGMGQSVPIPPTVQSTMYTPGFLATQIGKLMRVEFLIGTNGPLIDRVGILISVGASYILLRPTGSDDVLLCDIYSIKFVTILL</sequence>
<proteinExistence type="predicted"/>
<dbReference type="eggNOG" id="ENOG50332QD">
    <property type="taxonomic scope" value="Bacteria"/>
</dbReference>
<evidence type="ECO:0000313" key="1">
    <source>
        <dbReference type="EMBL" id="KNY24892.1"/>
    </source>
</evidence>
<dbReference type="EMBL" id="LGTC01000001">
    <property type="protein sequence ID" value="KNY24892.1"/>
    <property type="molecule type" value="Genomic_DNA"/>
</dbReference>
<dbReference type="STRING" id="398512.Bccel_0149"/>
<accession>A0A0L6JHE0</accession>
<organism evidence="1 2">
    <name type="scientific">Pseudobacteroides cellulosolvens ATCC 35603 = DSM 2933</name>
    <dbReference type="NCBI Taxonomy" id="398512"/>
    <lineage>
        <taxon>Bacteria</taxon>
        <taxon>Bacillati</taxon>
        <taxon>Bacillota</taxon>
        <taxon>Clostridia</taxon>
        <taxon>Eubacteriales</taxon>
        <taxon>Oscillospiraceae</taxon>
        <taxon>Pseudobacteroides</taxon>
    </lineage>
</organism>
<protein>
    <submittedName>
        <fullName evidence="1">Uncharacterized protein</fullName>
    </submittedName>
</protein>
<comment type="caution">
    <text evidence="1">The sequence shown here is derived from an EMBL/GenBank/DDBJ whole genome shotgun (WGS) entry which is preliminary data.</text>
</comment>